<sequence length="111" mass="12138">MADPKDKSTESKTPSSPLRRAMITTKTAQDMTRLLEDREIETVGRGPRQASDGTFIANVIAKKAVLDDLSADLGKIEIQPESKIPANEKKSASGNRYKEEGVIPRGLGRKE</sequence>
<organism evidence="2 3">
    <name type="scientific">Thioclava indica</name>
    <dbReference type="NCBI Taxonomy" id="1353528"/>
    <lineage>
        <taxon>Bacteria</taxon>
        <taxon>Pseudomonadati</taxon>
        <taxon>Pseudomonadota</taxon>
        <taxon>Alphaproteobacteria</taxon>
        <taxon>Rhodobacterales</taxon>
        <taxon>Paracoccaceae</taxon>
        <taxon>Thioclava</taxon>
    </lineage>
</organism>
<reference evidence="2 3" key="1">
    <citation type="journal article" date="2015" name="Antonie Van Leeuwenhoek">
        <title>Thioclava indica sp. nov., isolated from surface seawater of the Indian Ocean.</title>
        <authorList>
            <person name="Liu Y."/>
            <person name="Lai Q."/>
            <person name="Du J."/>
            <person name="Xu H."/>
            <person name="Jiang L."/>
            <person name="Shao Z."/>
        </authorList>
    </citation>
    <scope>NUCLEOTIDE SEQUENCE [LARGE SCALE GENOMIC DNA]</scope>
    <source>
        <strain evidence="2 3">DT23-4</strain>
    </source>
</reference>
<dbReference type="RefSeq" id="WP_038127256.1">
    <property type="nucleotide sequence ID" value="NZ_AUNB01000001.1"/>
</dbReference>
<gene>
    <name evidence="2" type="ORF">DT23_00915</name>
</gene>
<protein>
    <submittedName>
        <fullName evidence="2">Uncharacterized protein</fullName>
    </submittedName>
</protein>
<dbReference type="Proteomes" id="UP000027471">
    <property type="component" value="Unassembled WGS sequence"/>
</dbReference>
<comment type="caution">
    <text evidence="2">The sequence shown here is derived from an EMBL/GenBank/DDBJ whole genome shotgun (WGS) entry which is preliminary data.</text>
</comment>
<accession>A0A074K036</accession>
<evidence type="ECO:0000313" key="3">
    <source>
        <dbReference type="Proteomes" id="UP000027471"/>
    </source>
</evidence>
<proteinExistence type="predicted"/>
<dbReference type="AlphaFoldDB" id="A0A074K036"/>
<dbReference type="OrthoDB" id="4222056at2"/>
<name>A0A074K036_9RHOB</name>
<dbReference type="EMBL" id="AUNB01000001">
    <property type="protein sequence ID" value="KEO61560.1"/>
    <property type="molecule type" value="Genomic_DNA"/>
</dbReference>
<keyword evidence="3" id="KW-1185">Reference proteome</keyword>
<evidence type="ECO:0000256" key="1">
    <source>
        <dbReference type="SAM" id="MobiDB-lite"/>
    </source>
</evidence>
<feature type="region of interest" description="Disordered" evidence="1">
    <location>
        <begin position="79"/>
        <end position="111"/>
    </location>
</feature>
<evidence type="ECO:0000313" key="2">
    <source>
        <dbReference type="EMBL" id="KEO61560.1"/>
    </source>
</evidence>
<feature type="region of interest" description="Disordered" evidence="1">
    <location>
        <begin position="1"/>
        <end position="20"/>
    </location>
</feature>
<feature type="compositionally biased region" description="Basic and acidic residues" evidence="1">
    <location>
        <begin position="1"/>
        <end position="10"/>
    </location>
</feature>